<keyword evidence="1" id="KW-0812">Transmembrane</keyword>
<reference evidence="2 3" key="1">
    <citation type="journal article" date="2016" name="Int. J. Syst. Evol. Microbiol.">
        <title>Polaribacter haliotis sp. nov., isolated from the gut of abalone Haliotis discus hannai.</title>
        <authorList>
            <person name="Kim Y.O."/>
            <person name="Park I.S."/>
            <person name="Park S."/>
            <person name="Nam B.H."/>
            <person name="Park J.M."/>
            <person name="Kim D.G."/>
            <person name="Yoon J.H."/>
        </authorList>
    </citation>
    <scope>NUCLEOTIDE SEQUENCE [LARGE SCALE GENOMIC DNA]</scope>
    <source>
        <strain evidence="2 3">KCTC 52418</strain>
    </source>
</reference>
<dbReference type="Proteomes" id="UP000516764">
    <property type="component" value="Chromosome"/>
</dbReference>
<feature type="transmembrane region" description="Helical" evidence="1">
    <location>
        <begin position="36"/>
        <end position="59"/>
    </location>
</feature>
<feature type="transmembrane region" description="Helical" evidence="1">
    <location>
        <begin position="111"/>
        <end position="136"/>
    </location>
</feature>
<feature type="transmembrane region" description="Helical" evidence="1">
    <location>
        <begin position="181"/>
        <end position="204"/>
    </location>
</feature>
<keyword evidence="1" id="KW-1133">Transmembrane helix</keyword>
<feature type="transmembrane region" description="Helical" evidence="1">
    <location>
        <begin position="347"/>
        <end position="367"/>
    </location>
</feature>
<feature type="transmembrane region" description="Helical" evidence="1">
    <location>
        <begin position="283"/>
        <end position="305"/>
    </location>
</feature>
<proteinExistence type="predicted"/>
<dbReference type="OrthoDB" id="653763at2"/>
<dbReference type="RefSeq" id="WP_088353062.1">
    <property type="nucleotide sequence ID" value="NZ_CP061813.1"/>
</dbReference>
<dbReference type="AlphaFoldDB" id="A0A7L8AIQ9"/>
<organism evidence="2 3">
    <name type="scientific">Polaribacter haliotis</name>
    <dbReference type="NCBI Taxonomy" id="1888915"/>
    <lineage>
        <taxon>Bacteria</taxon>
        <taxon>Pseudomonadati</taxon>
        <taxon>Bacteroidota</taxon>
        <taxon>Flavobacteriia</taxon>
        <taxon>Flavobacteriales</taxon>
        <taxon>Flavobacteriaceae</taxon>
    </lineage>
</organism>
<keyword evidence="3" id="KW-1185">Reference proteome</keyword>
<keyword evidence="1" id="KW-0472">Membrane</keyword>
<dbReference type="Pfam" id="PF05684">
    <property type="entry name" value="DUF819"/>
    <property type="match status" value="1"/>
</dbReference>
<gene>
    <name evidence="2" type="ORF">H9I45_05425</name>
</gene>
<evidence type="ECO:0000313" key="2">
    <source>
        <dbReference type="EMBL" id="QOD61882.1"/>
    </source>
</evidence>
<name>A0A7L8AIQ9_9FLAO</name>
<feature type="transmembrane region" description="Helical" evidence="1">
    <location>
        <begin position="407"/>
        <end position="428"/>
    </location>
</feature>
<protein>
    <submittedName>
        <fullName evidence="2">DUF819 family protein</fullName>
    </submittedName>
</protein>
<dbReference type="InterPro" id="IPR008537">
    <property type="entry name" value="DUF819"/>
</dbReference>
<feature type="transmembrane region" description="Helical" evidence="1">
    <location>
        <begin position="317"/>
        <end position="335"/>
    </location>
</feature>
<feature type="transmembrane region" description="Helical" evidence="1">
    <location>
        <begin position="6"/>
        <end position="24"/>
    </location>
</feature>
<accession>A0A7L8AIQ9</accession>
<evidence type="ECO:0000313" key="3">
    <source>
        <dbReference type="Proteomes" id="UP000516764"/>
    </source>
</evidence>
<feature type="transmembrane region" description="Helical" evidence="1">
    <location>
        <begin position="374"/>
        <end position="395"/>
    </location>
</feature>
<dbReference type="PANTHER" id="PTHR34289:SF8">
    <property type="entry name" value="DUF819 DOMAIN-CONTAINING PROTEIN"/>
    <property type="match status" value="1"/>
</dbReference>
<feature type="transmembrane region" description="Helical" evidence="1">
    <location>
        <begin position="79"/>
        <end position="99"/>
    </location>
</feature>
<feature type="transmembrane region" description="Helical" evidence="1">
    <location>
        <begin position="243"/>
        <end position="263"/>
    </location>
</feature>
<dbReference type="PANTHER" id="PTHR34289">
    <property type="entry name" value="PROTEIN, PUTATIVE (DUF819)-RELATED"/>
    <property type="match status" value="1"/>
</dbReference>
<dbReference type="KEGG" id="phal:H9I45_05425"/>
<evidence type="ECO:0000256" key="1">
    <source>
        <dbReference type="SAM" id="Phobius"/>
    </source>
</evidence>
<sequence>MEPIFTNDAIVFGILMLSLGFVFYTESIEKGFWPKFYKIVPGLFMAYFIPAIFTTIGVISPDWETTNATGEIVKGNSQLYYIASRFLLPAALVLMTLSIDLKAIFNLGSKALIMFFTGTVGIIIGGPLAILLISIFSPETVGGANFDAVWRGLSTLAGSWIGGGANQTAMLEIYKYNPAKYGGMVFVDIVIANVWMAVLLIGIGRKDKINKWLKADTSAIEELKEKVSSFAQKVKRNPTLTDLMIMLAIAFGTVGFGHFSAKYLGAFFNDFVASMESQTWRNIFSFLGSSFFWLISISTIVAILLSYTKAKNYEGAGASKLGSVFIYILVATIGMKMDLKMIFDNPGLIAIGFVWMSIHAGLLVLIAKLIRAPYFFLAVGSQANVGGAASAPIVAQAFHPSLATVGVLLAVFGYAIGTVGAILCTILMELAANI</sequence>
<dbReference type="EMBL" id="CP061813">
    <property type="protein sequence ID" value="QOD61882.1"/>
    <property type="molecule type" value="Genomic_DNA"/>
</dbReference>